<dbReference type="InterPro" id="IPR050490">
    <property type="entry name" value="Bact_solute-bd_prot1"/>
</dbReference>
<evidence type="ECO:0000256" key="1">
    <source>
        <dbReference type="ARBA" id="ARBA00004418"/>
    </source>
</evidence>
<evidence type="ECO:0000256" key="4">
    <source>
        <dbReference type="ARBA" id="ARBA00022729"/>
    </source>
</evidence>
<dbReference type="Gene3D" id="3.40.190.10">
    <property type="entry name" value="Periplasmic binding protein-like II"/>
    <property type="match status" value="1"/>
</dbReference>
<dbReference type="GeneID" id="44969944"/>
<keyword evidence="9" id="KW-1185">Reference proteome</keyword>
<dbReference type="PANTHER" id="PTHR43649:SF33">
    <property type="entry name" value="POLYGALACTURONAN_RHAMNOGALACTURONAN-BINDING PROTEIN YTCQ"/>
    <property type="match status" value="1"/>
</dbReference>
<keyword evidence="3" id="KW-1003">Cell membrane</keyword>
<keyword evidence="7" id="KW-0449">Lipoprotein</keyword>
<proteinExistence type="inferred from homology"/>
<dbReference type="InterPro" id="IPR006059">
    <property type="entry name" value="SBP"/>
</dbReference>
<dbReference type="Pfam" id="PF13416">
    <property type="entry name" value="SBP_bac_8"/>
    <property type="match status" value="1"/>
</dbReference>
<evidence type="ECO:0000256" key="5">
    <source>
        <dbReference type="ARBA" id="ARBA00023136"/>
    </source>
</evidence>
<comment type="subcellular location">
    <subcellularLocation>
        <location evidence="1">Periplasm</location>
    </subcellularLocation>
</comment>
<dbReference type="RefSeq" id="WP_014487855.1">
    <property type="nucleotide sequence ID" value="NC_017243.1"/>
</dbReference>
<keyword evidence="4" id="KW-0732">Signal</keyword>
<dbReference type="KEGG" id="bip:Bint_1407"/>
<sequence length="428" mass="47564">MAIISCSKKTSDSNADAWTEITPDTETTIEVWAWNIGANHLEDTIPSFNAKYPKIKVNVTEFGGPPALKQKLFVTLGGNSELPNYVQIEDPDIALITEQYHQYFLDLKDQMPENWSNVVEPSKIPTSFDSAGKQVVMPWGIAPAVLFYRADLFEKAGIDVNSIVTWDDFIEAGKKLQAALPNTKMIGFPHPTGYSHFIRATMLQQGKDYFDKDGKISISSKEGVEAAKLLQRLISEGIAFDTTDWTGTIRASKTDDIATIPYGIWWGGTLKDQAPEMKGKWKATFLPVLVEGQPRTSIWGGASGSIINCGDPVKQTATLEFAKNAILSVENQMMAFKKYGLLPAYTPVYDEEEFYEEDPYFGKGFNELIPQLSKEMPLVAKYTEAFPDAQTMMESAYQDLVNNNADPVKTMENVAKELNNSTGIEIAQ</sequence>
<organism evidence="8 9">
    <name type="scientific">Brachyspira intermedia (strain ATCC 51140 / PWS/A)</name>
    <name type="common">Serpulina intermedia</name>
    <dbReference type="NCBI Taxonomy" id="1045858"/>
    <lineage>
        <taxon>Bacteria</taxon>
        <taxon>Pseudomonadati</taxon>
        <taxon>Spirochaetota</taxon>
        <taxon>Spirochaetia</taxon>
        <taxon>Brachyspirales</taxon>
        <taxon>Brachyspiraceae</taxon>
        <taxon>Brachyspira</taxon>
    </lineage>
</organism>
<protein>
    <submittedName>
        <fullName evidence="8">Putative extracellular solute-binding protein</fullName>
    </submittedName>
</protein>
<evidence type="ECO:0000256" key="6">
    <source>
        <dbReference type="ARBA" id="ARBA00023139"/>
    </source>
</evidence>
<gene>
    <name evidence="8" type="ordered locus">Bint_1407</name>
</gene>
<evidence type="ECO:0000256" key="7">
    <source>
        <dbReference type="ARBA" id="ARBA00023288"/>
    </source>
</evidence>
<evidence type="ECO:0000256" key="2">
    <source>
        <dbReference type="ARBA" id="ARBA00008520"/>
    </source>
</evidence>
<comment type="similarity">
    <text evidence="2">Belongs to the bacterial solute-binding protein 1 family.</text>
</comment>
<name>G0EPW6_BRAIP</name>
<dbReference type="SUPFAM" id="SSF53850">
    <property type="entry name" value="Periplasmic binding protein-like II"/>
    <property type="match status" value="1"/>
</dbReference>
<reference evidence="8 9" key="1">
    <citation type="journal article" date="2011" name="BMC Genomics">
        <title>Complete genome sequence of Brachyspira intermedia reveals unique genomic features in Brachyspira species and phage-mediated horizontal gene transfer.</title>
        <authorList>
            <person name="Hafstrom T."/>
            <person name="Jansson D.S."/>
            <person name="Segerman B."/>
        </authorList>
    </citation>
    <scope>NUCLEOTIDE SEQUENCE [LARGE SCALE GENOMIC DNA]</scope>
    <source>
        <strain evidence="9">ATCC 51140 / PWS/A</strain>
    </source>
</reference>
<dbReference type="AlphaFoldDB" id="G0EPW6"/>
<evidence type="ECO:0000313" key="8">
    <source>
        <dbReference type="EMBL" id="AEM22026.1"/>
    </source>
</evidence>
<dbReference type="PANTHER" id="PTHR43649">
    <property type="entry name" value="ARABINOSE-BINDING PROTEIN-RELATED"/>
    <property type="match status" value="1"/>
</dbReference>
<accession>G0EPW6</accession>
<keyword evidence="6" id="KW-0564">Palmitate</keyword>
<dbReference type="HOGENOM" id="CLU_031285_2_4_12"/>
<keyword evidence="5" id="KW-0472">Membrane</keyword>
<dbReference type="EMBL" id="CP002874">
    <property type="protein sequence ID" value="AEM22026.1"/>
    <property type="molecule type" value="Genomic_DNA"/>
</dbReference>
<dbReference type="PATRIC" id="fig|1045858.4.peg.1406"/>
<dbReference type="GO" id="GO:0042597">
    <property type="term" value="C:periplasmic space"/>
    <property type="evidence" value="ECO:0007669"/>
    <property type="project" value="UniProtKB-SubCell"/>
</dbReference>
<evidence type="ECO:0000256" key="3">
    <source>
        <dbReference type="ARBA" id="ARBA00022475"/>
    </source>
</evidence>
<evidence type="ECO:0000313" key="9">
    <source>
        <dbReference type="Proteomes" id="UP000008522"/>
    </source>
</evidence>
<dbReference type="Proteomes" id="UP000008522">
    <property type="component" value="Chromosome"/>
</dbReference>
<dbReference type="eggNOG" id="COG1653">
    <property type="taxonomic scope" value="Bacteria"/>
</dbReference>